<sequence length="422" mass="47539">MTKFLILNVGWTNKGNVALVKSTIASIKKFVPDAQFTLVGPENININGFNVKKQAGSGFSRKNLKGMIQSFYYLFLCIIFFIFRKLNIHFSFPRDSNLFDYYNCDIVVNSGGDHLSGEYGFGTAGNFINLSYCILLGKPVILYGESLGYFKNSLLNNIAKFILNKTKLILVRDEISYEYISSNKINNPKVYVTADPAFLLTPVPKSAVKILLSNENVNELQRPLIGINTSGLISKFMTDSSQNSETEFVHIITKVIDNLIENLDATVILIPHVYSKTNDDRIVNEKVYETVKNKYRVNIIKNEYTPEELKGIIGMCDLFIGARMHTTIASASMLVPTVGIAYSHKMYGIIGKMLGQEEYIIDIKNLNYDDFLSVIYKAWNSRDVIKRDLEIKIPHVKENALLNGQLVKEIILTLTSSSIGNK</sequence>
<evidence type="ECO:0000256" key="1">
    <source>
        <dbReference type="SAM" id="Phobius"/>
    </source>
</evidence>
<gene>
    <name evidence="3" type="ORF">DU34_16855</name>
</gene>
<protein>
    <recommendedName>
        <fullName evidence="2">Polysaccharide pyruvyl transferase domain-containing protein</fullName>
    </recommendedName>
</protein>
<feature type="domain" description="Polysaccharide pyruvyl transferase" evidence="2">
    <location>
        <begin position="13"/>
        <end position="344"/>
    </location>
</feature>
<reference evidence="3 4" key="1">
    <citation type="journal article" date="2015" name="ISME J.">
        <title>Genomic and phenotypic differentiation among Methanosarcina mazei populations from Columbia River sediment.</title>
        <authorList>
            <person name="Youngblut N.D."/>
            <person name="Wirth J.S."/>
            <person name="Henriksen J.R."/>
            <person name="Smith M."/>
            <person name="Simon H."/>
            <person name="Metcalf W.W."/>
            <person name="Whitaker R.J."/>
        </authorList>
    </citation>
    <scope>NUCLEOTIDE SEQUENCE [LARGE SCALE GENOMIC DNA]</scope>
    <source>
        <strain evidence="3 4">2.F.T.2.6</strain>
    </source>
</reference>
<name>A0A0F8BZ72_METMZ</name>
<dbReference type="PANTHER" id="PTHR36836">
    <property type="entry name" value="COLANIC ACID BIOSYNTHESIS PROTEIN WCAK"/>
    <property type="match status" value="1"/>
</dbReference>
<proteinExistence type="predicted"/>
<evidence type="ECO:0000259" key="2">
    <source>
        <dbReference type="Pfam" id="PF04230"/>
    </source>
</evidence>
<dbReference type="AlphaFoldDB" id="A0A0F8BZ72"/>
<dbReference type="Proteomes" id="UP000034047">
    <property type="component" value="Unassembled WGS sequence"/>
</dbReference>
<keyword evidence="1" id="KW-0812">Transmembrane</keyword>
<keyword evidence="1" id="KW-1133">Transmembrane helix</keyword>
<evidence type="ECO:0000313" key="3">
    <source>
        <dbReference type="EMBL" id="KKG07951.1"/>
    </source>
</evidence>
<keyword evidence="1" id="KW-0472">Membrane</keyword>
<feature type="transmembrane region" description="Helical" evidence="1">
    <location>
        <begin position="71"/>
        <end position="92"/>
    </location>
</feature>
<comment type="caution">
    <text evidence="3">The sequence shown here is derived from an EMBL/GenBank/DDBJ whole genome shotgun (WGS) entry which is preliminary data.</text>
</comment>
<dbReference type="PATRIC" id="fig|2209.41.peg.3679"/>
<dbReference type="Pfam" id="PF04230">
    <property type="entry name" value="PS_pyruv_trans"/>
    <property type="match status" value="1"/>
</dbReference>
<dbReference type="RefSeq" id="WP_048043784.1">
    <property type="nucleotide sequence ID" value="NZ_JJOU01000221.1"/>
</dbReference>
<dbReference type="InterPro" id="IPR007345">
    <property type="entry name" value="Polysacch_pyruvyl_Trfase"/>
</dbReference>
<organism evidence="3 4">
    <name type="scientific">Methanosarcina mazei</name>
    <name type="common">Methanosarcina frisia</name>
    <dbReference type="NCBI Taxonomy" id="2209"/>
    <lineage>
        <taxon>Archaea</taxon>
        <taxon>Methanobacteriati</taxon>
        <taxon>Methanobacteriota</taxon>
        <taxon>Stenosarchaea group</taxon>
        <taxon>Methanomicrobia</taxon>
        <taxon>Methanosarcinales</taxon>
        <taxon>Methanosarcinaceae</taxon>
        <taxon>Methanosarcina</taxon>
    </lineage>
</organism>
<dbReference type="EMBL" id="JJOU01000221">
    <property type="protein sequence ID" value="KKG07951.1"/>
    <property type="molecule type" value="Genomic_DNA"/>
</dbReference>
<evidence type="ECO:0000313" key="4">
    <source>
        <dbReference type="Proteomes" id="UP000034047"/>
    </source>
</evidence>
<dbReference type="PANTHER" id="PTHR36836:SF1">
    <property type="entry name" value="COLANIC ACID BIOSYNTHESIS PROTEIN WCAK"/>
    <property type="match status" value="1"/>
</dbReference>
<accession>A0A0F8BZ72</accession>